<feature type="transmembrane region" description="Helical" evidence="1">
    <location>
        <begin position="110"/>
        <end position="130"/>
    </location>
</feature>
<dbReference type="AlphaFoldDB" id="A0A1X2ING1"/>
<evidence type="ECO:0008006" key="4">
    <source>
        <dbReference type="Google" id="ProtNLM"/>
    </source>
</evidence>
<reference evidence="2 3" key="1">
    <citation type="submission" date="2016-07" db="EMBL/GenBank/DDBJ databases">
        <title>Pervasive Adenine N6-methylation of Active Genes in Fungi.</title>
        <authorList>
            <consortium name="DOE Joint Genome Institute"/>
            <person name="Mondo S.J."/>
            <person name="Dannebaum R.O."/>
            <person name="Kuo R.C."/>
            <person name="Labutti K."/>
            <person name="Haridas S."/>
            <person name="Kuo A."/>
            <person name="Salamov A."/>
            <person name="Ahrendt S.R."/>
            <person name="Lipzen A."/>
            <person name="Sullivan W."/>
            <person name="Andreopoulos W.B."/>
            <person name="Clum A."/>
            <person name="Lindquist E."/>
            <person name="Daum C."/>
            <person name="Ramamoorthy G.K."/>
            <person name="Gryganskyi A."/>
            <person name="Culley D."/>
            <person name="Magnuson J.K."/>
            <person name="James T.Y."/>
            <person name="O'Malley M.A."/>
            <person name="Stajich J.E."/>
            <person name="Spatafora J.W."/>
            <person name="Visel A."/>
            <person name="Grigoriev I.V."/>
        </authorList>
    </citation>
    <scope>NUCLEOTIDE SEQUENCE [LARGE SCALE GENOMIC DNA]</scope>
    <source>
        <strain evidence="2 3">NRRL 1336</strain>
    </source>
</reference>
<evidence type="ECO:0000313" key="2">
    <source>
        <dbReference type="EMBL" id="ORZ19552.1"/>
    </source>
</evidence>
<accession>A0A1X2ING1</accession>
<dbReference type="InterPro" id="IPR006750">
    <property type="entry name" value="YdcZ"/>
</dbReference>
<gene>
    <name evidence="2" type="ORF">BCR42DRAFT_410009</name>
</gene>
<dbReference type="PANTHER" id="PTHR34821:SF2">
    <property type="entry name" value="INNER MEMBRANE PROTEIN YDCZ"/>
    <property type="match status" value="1"/>
</dbReference>
<dbReference type="OrthoDB" id="5559077at2759"/>
<feature type="transmembrane region" description="Helical" evidence="1">
    <location>
        <begin position="6"/>
        <end position="29"/>
    </location>
</feature>
<comment type="caution">
    <text evidence="2">The sequence shown here is derived from an EMBL/GenBank/DDBJ whole genome shotgun (WGS) entry which is preliminary data.</text>
</comment>
<dbReference type="Pfam" id="PF04657">
    <property type="entry name" value="DMT_YdcZ"/>
    <property type="match status" value="1"/>
</dbReference>
<dbReference type="EMBL" id="MCGE01000007">
    <property type="protein sequence ID" value="ORZ19552.1"/>
    <property type="molecule type" value="Genomic_DNA"/>
</dbReference>
<keyword evidence="1" id="KW-0472">Membrane</keyword>
<feature type="transmembrane region" description="Helical" evidence="1">
    <location>
        <begin position="41"/>
        <end position="60"/>
    </location>
</feature>
<name>A0A1X2ING1_9FUNG</name>
<dbReference type="GO" id="GO:0005886">
    <property type="term" value="C:plasma membrane"/>
    <property type="evidence" value="ECO:0007669"/>
    <property type="project" value="TreeGrafter"/>
</dbReference>
<sequence length="157" mass="16721">MADDLLSNIVFSGFLIIVAGITLALQAGCNATLTRYGGRSFSSVISFLFGSFCCLIFFGIDIGALGTPLPDTQNLINAPGYAWLGGIMGFIYVMSNIISLPRLGAGTTLSIFVCSQVIMACIIDHFGLVGDPQRDYSLGRILGSIGLVFFVFVIARF</sequence>
<keyword evidence="1" id="KW-0812">Transmembrane</keyword>
<proteinExistence type="predicted"/>
<dbReference type="Proteomes" id="UP000193560">
    <property type="component" value="Unassembled WGS sequence"/>
</dbReference>
<keyword evidence="1" id="KW-1133">Transmembrane helix</keyword>
<organism evidence="2 3">
    <name type="scientific">Absidia repens</name>
    <dbReference type="NCBI Taxonomy" id="90262"/>
    <lineage>
        <taxon>Eukaryota</taxon>
        <taxon>Fungi</taxon>
        <taxon>Fungi incertae sedis</taxon>
        <taxon>Mucoromycota</taxon>
        <taxon>Mucoromycotina</taxon>
        <taxon>Mucoromycetes</taxon>
        <taxon>Mucorales</taxon>
        <taxon>Cunninghamellaceae</taxon>
        <taxon>Absidia</taxon>
    </lineage>
</organism>
<feature type="transmembrane region" description="Helical" evidence="1">
    <location>
        <begin position="80"/>
        <end position="98"/>
    </location>
</feature>
<keyword evidence="3" id="KW-1185">Reference proteome</keyword>
<dbReference type="PANTHER" id="PTHR34821">
    <property type="entry name" value="INNER MEMBRANE PROTEIN YDCZ"/>
    <property type="match status" value="1"/>
</dbReference>
<evidence type="ECO:0000256" key="1">
    <source>
        <dbReference type="SAM" id="Phobius"/>
    </source>
</evidence>
<protein>
    <recommendedName>
        <fullName evidence="4">DMT family transporter</fullName>
    </recommendedName>
</protein>
<feature type="transmembrane region" description="Helical" evidence="1">
    <location>
        <begin position="136"/>
        <end position="155"/>
    </location>
</feature>
<evidence type="ECO:0000313" key="3">
    <source>
        <dbReference type="Proteomes" id="UP000193560"/>
    </source>
</evidence>